<accession>A0A6A5YTT8</accession>
<dbReference type="Proteomes" id="UP000799770">
    <property type="component" value="Unassembled WGS sequence"/>
</dbReference>
<keyword evidence="1" id="KW-0812">Transmembrane</keyword>
<keyword evidence="1" id="KW-1133">Transmembrane helix</keyword>
<keyword evidence="4" id="KW-1185">Reference proteome</keyword>
<dbReference type="Pfam" id="PF26616">
    <property type="entry name" value="CorA-like"/>
    <property type="match status" value="1"/>
</dbReference>
<organism evidence="3 4">
    <name type="scientific">Lophiotrema nucula</name>
    <dbReference type="NCBI Taxonomy" id="690887"/>
    <lineage>
        <taxon>Eukaryota</taxon>
        <taxon>Fungi</taxon>
        <taxon>Dikarya</taxon>
        <taxon>Ascomycota</taxon>
        <taxon>Pezizomycotina</taxon>
        <taxon>Dothideomycetes</taxon>
        <taxon>Pleosporomycetidae</taxon>
        <taxon>Pleosporales</taxon>
        <taxon>Lophiotremataceae</taxon>
        <taxon>Lophiotrema</taxon>
    </lineage>
</organism>
<dbReference type="OrthoDB" id="5396681at2759"/>
<reference evidence="3" key="1">
    <citation type="journal article" date="2020" name="Stud. Mycol.">
        <title>101 Dothideomycetes genomes: a test case for predicting lifestyles and emergence of pathogens.</title>
        <authorList>
            <person name="Haridas S."/>
            <person name="Albert R."/>
            <person name="Binder M."/>
            <person name="Bloem J."/>
            <person name="Labutti K."/>
            <person name="Salamov A."/>
            <person name="Andreopoulos B."/>
            <person name="Baker S."/>
            <person name="Barry K."/>
            <person name="Bills G."/>
            <person name="Bluhm B."/>
            <person name="Cannon C."/>
            <person name="Castanera R."/>
            <person name="Culley D."/>
            <person name="Daum C."/>
            <person name="Ezra D."/>
            <person name="Gonzalez J."/>
            <person name="Henrissat B."/>
            <person name="Kuo A."/>
            <person name="Liang C."/>
            <person name="Lipzen A."/>
            <person name="Lutzoni F."/>
            <person name="Magnuson J."/>
            <person name="Mondo S."/>
            <person name="Nolan M."/>
            <person name="Ohm R."/>
            <person name="Pangilinan J."/>
            <person name="Park H.-J."/>
            <person name="Ramirez L."/>
            <person name="Alfaro M."/>
            <person name="Sun H."/>
            <person name="Tritt A."/>
            <person name="Yoshinaga Y."/>
            <person name="Zwiers L.-H."/>
            <person name="Turgeon B."/>
            <person name="Goodwin S."/>
            <person name="Spatafora J."/>
            <person name="Crous P."/>
            <person name="Grigoriev I."/>
        </authorList>
    </citation>
    <scope>NUCLEOTIDE SEQUENCE</scope>
    <source>
        <strain evidence="3">CBS 627.86</strain>
    </source>
</reference>
<feature type="transmembrane region" description="Helical" evidence="1">
    <location>
        <begin position="456"/>
        <end position="479"/>
    </location>
</feature>
<proteinExistence type="predicted"/>
<dbReference type="EMBL" id="ML977337">
    <property type="protein sequence ID" value="KAF2110565.1"/>
    <property type="molecule type" value="Genomic_DNA"/>
</dbReference>
<gene>
    <name evidence="3" type="ORF">BDV96DRAFT_195472</name>
</gene>
<evidence type="ECO:0000313" key="4">
    <source>
        <dbReference type="Proteomes" id="UP000799770"/>
    </source>
</evidence>
<sequence length="484" mass="55646">MACATTFQDSTRRGWKEYLQSVPCSDAQYNMHLERLAQQHHRLFSGQGTIERWRVDADQPGKFTQSIFDMASYASVHLFRVLSTDRGLQNDVDSTRDTIYYISQKTSWSHLEVSAETMQKLLISYSVPIYFLEALYAFGAKVTGDDDPHFNFCKTRVLSKFDGRNEEDYDICYLIRRYELHGRSALKNPWSLRQTLVYQRFHSQSRSSTWIFVQLFKECRMMFQNMLSSTTHNKGTTEFHKILLESTLAGWRWYLNYLRVSLEPFKDKAWHYPDPTLTSDYEVTVLDCQRVERVISNLSLSQHILRATDRIRRDLNARLRPTPCKQKRRQVDDPYDYSDAISAYIEQSLSMQAQAERVSLFLRKQLDITSIGTSNDNTKRLTLIGATAWSQRDDLKTLLSKASLDSHFMLLLAAIGVLFLPANLLAEIFSSALVYVPSAGEESERATGVLHVRKAMGVYVALTFLLTSSTVGVALVCACRSRLL</sequence>
<protein>
    <recommendedName>
        <fullName evidence="2">CorA-like transporter domain-containing protein</fullName>
    </recommendedName>
</protein>
<feature type="transmembrane region" description="Helical" evidence="1">
    <location>
        <begin position="408"/>
        <end position="436"/>
    </location>
</feature>
<evidence type="ECO:0000259" key="2">
    <source>
        <dbReference type="Pfam" id="PF26616"/>
    </source>
</evidence>
<name>A0A6A5YTT8_9PLEO</name>
<keyword evidence="1" id="KW-0472">Membrane</keyword>
<dbReference type="AlphaFoldDB" id="A0A6A5YTT8"/>
<evidence type="ECO:0000313" key="3">
    <source>
        <dbReference type="EMBL" id="KAF2110565.1"/>
    </source>
</evidence>
<evidence type="ECO:0000256" key="1">
    <source>
        <dbReference type="SAM" id="Phobius"/>
    </source>
</evidence>
<feature type="domain" description="CorA-like transporter" evidence="2">
    <location>
        <begin position="28"/>
        <end position="267"/>
    </location>
</feature>
<dbReference type="InterPro" id="IPR058257">
    <property type="entry name" value="CorA-like_dom"/>
</dbReference>